<evidence type="ECO:0000256" key="1">
    <source>
        <dbReference type="SAM" id="MobiDB-lite"/>
    </source>
</evidence>
<organism evidence="3 4">
    <name type="scientific">Nezara viridula</name>
    <name type="common">Southern green stink bug</name>
    <name type="synonym">Cimex viridulus</name>
    <dbReference type="NCBI Taxonomy" id="85310"/>
    <lineage>
        <taxon>Eukaryota</taxon>
        <taxon>Metazoa</taxon>
        <taxon>Ecdysozoa</taxon>
        <taxon>Arthropoda</taxon>
        <taxon>Hexapoda</taxon>
        <taxon>Insecta</taxon>
        <taxon>Pterygota</taxon>
        <taxon>Neoptera</taxon>
        <taxon>Paraneoptera</taxon>
        <taxon>Hemiptera</taxon>
        <taxon>Heteroptera</taxon>
        <taxon>Panheteroptera</taxon>
        <taxon>Pentatomomorpha</taxon>
        <taxon>Pentatomoidea</taxon>
        <taxon>Pentatomidae</taxon>
        <taxon>Pentatominae</taxon>
        <taxon>Nezara</taxon>
    </lineage>
</organism>
<protein>
    <recommendedName>
        <fullName evidence="2">Borealin C-terminal domain-containing protein</fullName>
    </recommendedName>
</protein>
<feature type="region of interest" description="Disordered" evidence="1">
    <location>
        <begin position="109"/>
        <end position="135"/>
    </location>
</feature>
<name>A0A9P0HJW5_NEZVI</name>
<dbReference type="EMBL" id="OV725081">
    <property type="protein sequence ID" value="CAH1403084.1"/>
    <property type="molecule type" value="Genomic_DNA"/>
</dbReference>
<evidence type="ECO:0000313" key="3">
    <source>
        <dbReference type="EMBL" id="CAH1403084.1"/>
    </source>
</evidence>
<dbReference type="AlphaFoldDB" id="A0A9P0HJW5"/>
<evidence type="ECO:0000259" key="2">
    <source>
        <dbReference type="Pfam" id="PF10512"/>
    </source>
</evidence>
<dbReference type="OrthoDB" id="6360905at2759"/>
<feature type="domain" description="Borealin C-terminal" evidence="2">
    <location>
        <begin position="193"/>
        <end position="300"/>
    </location>
</feature>
<sequence length="307" mass="34553">MPRITSAKNRLNSTKFSEFYPGIASSPIREEHILSKNDLDLHILEHTSHIQKVADDYKARLIKFCTEEFEVFDKAIEECLSKGDFNFPVTPETLKVARAMFKKFNEGGLSDNKNTDDAGETGKIYESDSDETTTRTTTVKGGAKEATIVPELENNQKDDEISNRKIIDEENDSVFKKPAGITRKTRQASRTMNKEQYVTPRRTGYNKGYNIAKVTPGPDIDRPLSVLRRPVLGEMVVSMNGSPLVTSHDNISVPQMTIPLSNGRALTYLANDGLDPDESLCGEIDEETQKRLTVFYKLLEKKIKKKT</sequence>
<dbReference type="Pfam" id="PF10512">
    <property type="entry name" value="Borealin"/>
    <property type="match status" value="1"/>
</dbReference>
<evidence type="ECO:0000313" key="4">
    <source>
        <dbReference type="Proteomes" id="UP001152798"/>
    </source>
</evidence>
<reference evidence="3" key="1">
    <citation type="submission" date="2022-01" db="EMBL/GenBank/DDBJ databases">
        <authorList>
            <person name="King R."/>
        </authorList>
    </citation>
    <scope>NUCLEOTIDE SEQUENCE</scope>
</reference>
<proteinExistence type="predicted"/>
<gene>
    <name evidence="3" type="ORF">NEZAVI_LOCUS11754</name>
</gene>
<dbReference type="Proteomes" id="UP001152798">
    <property type="component" value="Chromosome 5"/>
</dbReference>
<accession>A0A9P0HJW5</accession>
<keyword evidence="4" id="KW-1185">Reference proteome</keyword>
<dbReference type="InterPro" id="IPR046466">
    <property type="entry name" value="Borealin_C"/>
</dbReference>